<dbReference type="RefSeq" id="WP_161817109.1">
    <property type="nucleotide sequence ID" value="NZ_JAACJS010000002.1"/>
</dbReference>
<dbReference type="InterPro" id="IPR032720">
    <property type="entry name" value="Cys_rich_CWC"/>
</dbReference>
<reference evidence="1 2" key="1">
    <citation type="submission" date="2020-01" db="EMBL/GenBank/DDBJ databases">
        <title>Genome analysis.</title>
        <authorList>
            <person name="Wu S."/>
            <person name="Wang G."/>
        </authorList>
    </citation>
    <scope>NUCLEOTIDE SEQUENCE [LARGE SCALE GENOMIC DNA]</scope>
    <source>
        <strain evidence="1 2">SYL130</strain>
    </source>
</reference>
<dbReference type="Proteomes" id="UP000753802">
    <property type="component" value="Unassembled WGS sequence"/>
</dbReference>
<comment type="caution">
    <text evidence="1">The sequence shown here is derived from an EMBL/GenBank/DDBJ whole genome shotgun (WGS) entry which is preliminary data.</text>
</comment>
<name>A0ABW9ZR74_9BACT</name>
<protein>
    <submittedName>
        <fullName evidence="1">Cysteine-rich CWC family protein</fullName>
    </submittedName>
</protein>
<organism evidence="1 2">
    <name type="scientific">Sediminibacterium roseum</name>
    <dbReference type="NCBI Taxonomy" id="1978412"/>
    <lineage>
        <taxon>Bacteria</taxon>
        <taxon>Pseudomonadati</taxon>
        <taxon>Bacteroidota</taxon>
        <taxon>Chitinophagia</taxon>
        <taxon>Chitinophagales</taxon>
        <taxon>Chitinophagaceae</taxon>
        <taxon>Sediminibacterium</taxon>
    </lineage>
</organism>
<evidence type="ECO:0000313" key="1">
    <source>
        <dbReference type="EMBL" id="NCI48799.1"/>
    </source>
</evidence>
<gene>
    <name evidence="1" type="ORF">GWC95_02625</name>
</gene>
<evidence type="ECO:0000313" key="2">
    <source>
        <dbReference type="Proteomes" id="UP000753802"/>
    </source>
</evidence>
<accession>A0ABW9ZR74</accession>
<proteinExistence type="predicted"/>
<dbReference type="Pfam" id="PF14375">
    <property type="entry name" value="Cys_rich_CWC"/>
    <property type="match status" value="1"/>
</dbReference>
<keyword evidence="2" id="KW-1185">Reference proteome</keyword>
<sequence length="71" mass="8151">MPQHETKKCPRCSKAFECKVGNIAGCQCSRVLLTHEQRVYIESKHLDCLCAACLKALQFEHTLHRNNILRP</sequence>
<dbReference type="EMBL" id="JAACJS010000002">
    <property type="protein sequence ID" value="NCI48799.1"/>
    <property type="molecule type" value="Genomic_DNA"/>
</dbReference>